<evidence type="ECO:0000313" key="1">
    <source>
        <dbReference type="EMBL" id="OIP03275.1"/>
    </source>
</evidence>
<dbReference type="InterPro" id="IPR010921">
    <property type="entry name" value="Trp_repressor/repl_initiator"/>
</dbReference>
<dbReference type="SUPFAM" id="SSF48295">
    <property type="entry name" value="TrpR-like"/>
    <property type="match status" value="1"/>
</dbReference>
<reference evidence="1 2" key="1">
    <citation type="journal article" date="2016" name="Environ. Microbiol.">
        <title>Genomic resolution of a cold subsurface aquifer community provides metabolic insights for novel microbes adapted to high CO concentrations.</title>
        <authorList>
            <person name="Probst A.J."/>
            <person name="Castelle C.J."/>
            <person name="Singh A."/>
            <person name="Brown C.T."/>
            <person name="Anantharaman K."/>
            <person name="Sharon I."/>
            <person name="Hug L.A."/>
            <person name="Burstein D."/>
            <person name="Emerson J.B."/>
            <person name="Thomas B.C."/>
            <person name="Banfield J.F."/>
        </authorList>
    </citation>
    <scope>NUCLEOTIDE SEQUENCE [LARGE SCALE GENOMIC DNA]</scope>
    <source>
        <strain evidence="1">CG2_30_44_31</strain>
    </source>
</reference>
<evidence type="ECO:0000313" key="2">
    <source>
        <dbReference type="Proteomes" id="UP000183605"/>
    </source>
</evidence>
<evidence type="ECO:0008006" key="3">
    <source>
        <dbReference type="Google" id="ProtNLM"/>
    </source>
</evidence>
<dbReference type="InterPro" id="IPR000831">
    <property type="entry name" value="Trp_repress"/>
</dbReference>
<dbReference type="Pfam" id="PF01371">
    <property type="entry name" value="Trp_repressor"/>
    <property type="match status" value="1"/>
</dbReference>
<dbReference type="AlphaFoldDB" id="A0A1J5AWM2"/>
<dbReference type="Proteomes" id="UP000183605">
    <property type="component" value="Unassembled WGS sequence"/>
</dbReference>
<comment type="caution">
    <text evidence="1">The sequence shown here is derived from an EMBL/GenBank/DDBJ whole genome shotgun (WGS) entry which is preliminary data.</text>
</comment>
<dbReference type="NCBIfam" id="TIGR02531">
    <property type="entry name" value="yecD_yerC"/>
    <property type="match status" value="1"/>
</dbReference>
<dbReference type="GO" id="GO:0003700">
    <property type="term" value="F:DNA-binding transcription factor activity"/>
    <property type="evidence" value="ECO:0007669"/>
    <property type="project" value="InterPro"/>
</dbReference>
<dbReference type="PIRSF" id="PIRSF012508">
    <property type="entry name" value="YerC"/>
    <property type="match status" value="1"/>
</dbReference>
<sequence>MEDLYRAILKLKTPTEVAAFWRDLLTLKEIKTFAKRWEMAQLLYQGLPYAAIAKKLSVSTTTVTRTAYWLKHGRGGYRLVLSRLKKGHSFTQ</sequence>
<dbReference type="InterPro" id="IPR038116">
    <property type="entry name" value="TrpR-like_sf"/>
</dbReference>
<name>A0A1J5AWM2_9BACT</name>
<accession>A0A1J5AWM2</accession>
<dbReference type="EMBL" id="MNXQ01000043">
    <property type="protein sequence ID" value="OIP03275.1"/>
    <property type="molecule type" value="Genomic_DNA"/>
</dbReference>
<dbReference type="PANTHER" id="PTHR40080">
    <property type="entry name" value="LMO1763 PROTEIN"/>
    <property type="match status" value="1"/>
</dbReference>
<gene>
    <name evidence="1" type="ORF">AUK18_02305</name>
</gene>
<dbReference type="PANTHER" id="PTHR40080:SF1">
    <property type="entry name" value="TRPR-LIKE PROTEIN YERC_YECD"/>
    <property type="match status" value="1"/>
</dbReference>
<protein>
    <recommendedName>
        <fullName evidence="3">TrpR, YerC/YecD</fullName>
    </recommendedName>
</protein>
<organism evidence="1 2">
    <name type="scientific">Candidatus Beckwithbacteria bacterium CG2_30_44_31</name>
    <dbReference type="NCBI Taxonomy" id="1805035"/>
    <lineage>
        <taxon>Bacteria</taxon>
        <taxon>Candidatus Beckwithiibacteriota</taxon>
    </lineage>
</organism>
<dbReference type="GO" id="GO:0043565">
    <property type="term" value="F:sequence-specific DNA binding"/>
    <property type="evidence" value="ECO:0007669"/>
    <property type="project" value="InterPro"/>
</dbReference>
<dbReference type="Gene3D" id="1.10.1270.10">
    <property type="entry name" value="TrpR-like"/>
    <property type="match status" value="1"/>
</dbReference>
<proteinExistence type="predicted"/>
<dbReference type="InterPro" id="IPR013368">
    <property type="entry name" value="YecD_YerC"/>
</dbReference>